<reference evidence="1 2" key="1">
    <citation type="submission" date="2022-11" db="EMBL/GenBank/DDBJ databases">
        <title>Minimal conservation of predation-associated metabolite biosynthetic gene clusters underscores biosynthetic potential of Myxococcota including descriptions for ten novel species: Archangium lansinium sp. nov., Myxococcus landrumus sp. nov., Nannocystis bai.</title>
        <authorList>
            <person name="Ahearne A."/>
            <person name="Stevens C."/>
            <person name="Dowd S."/>
        </authorList>
    </citation>
    <scope>NUCLEOTIDE SEQUENCE [LARGE SCALE GENOMIC DNA]</scope>
    <source>
        <strain evidence="1 2">NCELM</strain>
    </source>
</reference>
<keyword evidence="2" id="KW-1185">Reference proteome</keyword>
<protein>
    <submittedName>
        <fullName evidence="1">DUF6151 family protein</fullName>
    </submittedName>
</protein>
<dbReference type="Gene3D" id="2.170.150.70">
    <property type="match status" value="1"/>
</dbReference>
<accession>A0ABT5B0N4</accession>
<comment type="caution">
    <text evidence="1">The sequence shown here is derived from an EMBL/GenBank/DDBJ whole genome shotgun (WGS) entry which is preliminary data.</text>
</comment>
<gene>
    <name evidence="1" type="ORF">POL58_07960</name>
</gene>
<dbReference type="EMBL" id="JAQNDN010000002">
    <property type="protein sequence ID" value="MDC0667666.1"/>
    <property type="molecule type" value="Genomic_DNA"/>
</dbReference>
<organism evidence="1 2">
    <name type="scientific">Nannocystis radixulma</name>
    <dbReference type="NCBI Taxonomy" id="2995305"/>
    <lineage>
        <taxon>Bacteria</taxon>
        <taxon>Pseudomonadati</taxon>
        <taxon>Myxococcota</taxon>
        <taxon>Polyangia</taxon>
        <taxon>Nannocystales</taxon>
        <taxon>Nannocystaceae</taxon>
        <taxon>Nannocystis</taxon>
    </lineage>
</organism>
<evidence type="ECO:0000313" key="1">
    <source>
        <dbReference type="EMBL" id="MDC0667666.1"/>
    </source>
</evidence>
<proteinExistence type="predicted"/>
<name>A0ABT5B0N4_9BACT</name>
<dbReference type="RefSeq" id="WP_271995908.1">
    <property type="nucleotide sequence ID" value="NZ_JAQNDN010000002.1"/>
</dbReference>
<dbReference type="SUPFAM" id="SSF51316">
    <property type="entry name" value="Mss4-like"/>
    <property type="match status" value="1"/>
</dbReference>
<dbReference type="Proteomes" id="UP001217838">
    <property type="component" value="Unassembled WGS sequence"/>
</dbReference>
<dbReference type="InterPro" id="IPR046149">
    <property type="entry name" value="DUF6151"/>
</dbReference>
<evidence type="ECO:0000313" key="2">
    <source>
        <dbReference type="Proteomes" id="UP001217838"/>
    </source>
</evidence>
<dbReference type="InterPro" id="IPR011057">
    <property type="entry name" value="Mss4-like_sf"/>
</dbReference>
<sequence>MSESLRLKCRCGAVRGVATDLSPKTGIHVVCYCRDCQAFARFLATEGVLDAAGGSEIFQLTPSQLRIEAGQEHLRCMRLSDKGMIRWYTDCCRTPVANTLASARMPFAGLLVGFFDAPEEVRERVLGPVVARTFGRDATGPTPAGTYEKVTLRVAPRILGLLARGFVGRRAQPSPFFAPWAKEPRVAPTVLTAAERAALGPV</sequence>
<dbReference type="Pfam" id="PF19648">
    <property type="entry name" value="DUF6151"/>
    <property type="match status" value="1"/>
</dbReference>